<dbReference type="PANTHER" id="PTHR46081">
    <property type="entry name" value="PEPTIDE METHIONINE SULFOXIDE REDUCTASE 2"/>
    <property type="match status" value="1"/>
</dbReference>
<dbReference type="STRING" id="763665.A0A2G5BGS3"/>
<dbReference type="AlphaFoldDB" id="A0A2G5BGS3"/>
<keyword evidence="3 5" id="KW-0862">Zinc</keyword>
<dbReference type="Gene3D" id="2.170.150.20">
    <property type="entry name" value="Peptide methionine sulfoxide reductase"/>
    <property type="match status" value="1"/>
</dbReference>
<dbReference type="NCBIfam" id="TIGR00357">
    <property type="entry name" value="peptide-methionine (R)-S-oxide reductase MsrB"/>
    <property type="match status" value="1"/>
</dbReference>
<evidence type="ECO:0000313" key="8">
    <source>
        <dbReference type="Proteomes" id="UP000242474"/>
    </source>
</evidence>
<dbReference type="GO" id="GO:0046872">
    <property type="term" value="F:metal ion binding"/>
    <property type="evidence" value="ECO:0007669"/>
    <property type="project" value="UniProtKB-KW"/>
</dbReference>
<dbReference type="Proteomes" id="UP000242474">
    <property type="component" value="Unassembled WGS sequence"/>
</dbReference>
<dbReference type="GO" id="GO:0006979">
    <property type="term" value="P:response to oxidative stress"/>
    <property type="evidence" value="ECO:0007669"/>
    <property type="project" value="InterPro"/>
</dbReference>
<dbReference type="FunFam" id="2.170.150.20:FF:000009">
    <property type="entry name" value="Peptide-methionine (R)-S-oxide reductase"/>
    <property type="match status" value="1"/>
</dbReference>
<dbReference type="EMBL" id="KZ303491">
    <property type="protein sequence ID" value="PIA18210.1"/>
    <property type="molecule type" value="Genomic_DNA"/>
</dbReference>
<dbReference type="EC" id="1.8.4.12" evidence="5"/>
<dbReference type="OrthoDB" id="44061at2759"/>
<dbReference type="GO" id="GO:0030091">
    <property type="term" value="P:protein repair"/>
    <property type="evidence" value="ECO:0007669"/>
    <property type="project" value="InterPro"/>
</dbReference>
<feature type="domain" description="MsrB" evidence="6">
    <location>
        <begin position="7"/>
        <end position="130"/>
    </location>
</feature>
<dbReference type="InterPro" id="IPR002579">
    <property type="entry name" value="Met_Sox_Rdtase_MsrB_dom"/>
</dbReference>
<evidence type="ECO:0000256" key="5">
    <source>
        <dbReference type="RuleBase" id="RU365044"/>
    </source>
</evidence>
<name>A0A2G5BGS3_COERN</name>
<keyword evidence="8" id="KW-1185">Reference proteome</keyword>
<keyword evidence="4 5" id="KW-0560">Oxidoreductase</keyword>
<evidence type="ECO:0000259" key="6">
    <source>
        <dbReference type="PROSITE" id="PS51790"/>
    </source>
</evidence>
<reference evidence="7 8" key="1">
    <citation type="journal article" date="2015" name="Genome Biol. Evol.">
        <title>Phylogenomic analyses indicate that early fungi evolved digesting cell walls of algal ancestors of land plants.</title>
        <authorList>
            <person name="Chang Y."/>
            <person name="Wang S."/>
            <person name="Sekimoto S."/>
            <person name="Aerts A.L."/>
            <person name="Choi C."/>
            <person name="Clum A."/>
            <person name="LaButti K.M."/>
            <person name="Lindquist E.A."/>
            <person name="Yee Ngan C."/>
            <person name="Ohm R.A."/>
            <person name="Salamov A.A."/>
            <person name="Grigoriev I.V."/>
            <person name="Spatafora J.W."/>
            <person name="Berbee M.L."/>
        </authorList>
    </citation>
    <scope>NUCLEOTIDE SEQUENCE [LARGE SCALE GENOMIC DNA]</scope>
    <source>
        <strain evidence="7 8">NRRL 1564</strain>
    </source>
</reference>
<dbReference type="InterPro" id="IPR011057">
    <property type="entry name" value="Mss4-like_sf"/>
</dbReference>
<comment type="catalytic activity">
    <reaction evidence="5">
        <text>L-methionyl-[protein] + [thioredoxin]-disulfide + H2O = L-methionyl-(R)-S-oxide-[protein] + [thioredoxin]-dithiol</text>
        <dbReference type="Rhea" id="RHEA:24164"/>
        <dbReference type="Rhea" id="RHEA-COMP:10698"/>
        <dbReference type="Rhea" id="RHEA-COMP:10700"/>
        <dbReference type="Rhea" id="RHEA-COMP:12313"/>
        <dbReference type="Rhea" id="RHEA-COMP:12314"/>
        <dbReference type="ChEBI" id="CHEBI:15377"/>
        <dbReference type="ChEBI" id="CHEBI:16044"/>
        <dbReference type="ChEBI" id="CHEBI:29950"/>
        <dbReference type="ChEBI" id="CHEBI:45764"/>
        <dbReference type="ChEBI" id="CHEBI:50058"/>
        <dbReference type="EC" id="1.8.4.12"/>
    </reaction>
</comment>
<accession>A0A2G5BGS3</accession>
<keyword evidence="2 5" id="KW-0479">Metal-binding</keyword>
<evidence type="ECO:0000256" key="3">
    <source>
        <dbReference type="ARBA" id="ARBA00022833"/>
    </source>
</evidence>
<comment type="cofactor">
    <cofactor evidence="5">
        <name>Zn(2+)</name>
        <dbReference type="ChEBI" id="CHEBI:29105"/>
    </cofactor>
    <text evidence="5">Binds 1 zinc ion per subunit.</text>
</comment>
<dbReference type="PANTHER" id="PTHR46081:SF8">
    <property type="entry name" value="PEPTIDE METHIONINE SULFOXIDE REDUCTASE 2"/>
    <property type="match status" value="1"/>
</dbReference>
<dbReference type="GO" id="GO:0033743">
    <property type="term" value="F:peptide-methionine (R)-S-oxide reductase activity"/>
    <property type="evidence" value="ECO:0007669"/>
    <property type="project" value="UniProtKB-EC"/>
</dbReference>
<evidence type="ECO:0000256" key="4">
    <source>
        <dbReference type="ARBA" id="ARBA00023002"/>
    </source>
</evidence>
<sequence>MSFNRSDDEWRAVLSPQQFAVLRQKATEPPGSGEYTKKHDAGLYTCGACAAPLYSSSTKFDAHCGWPAFYKALPGAIRRIEDRSLGMARTEIVCAKCSSHLGHVFRGEGFRTPTDERHCVNSISLKFTSKS</sequence>
<organism evidence="7 8">
    <name type="scientific">Coemansia reversa (strain ATCC 12441 / NRRL 1564)</name>
    <dbReference type="NCBI Taxonomy" id="763665"/>
    <lineage>
        <taxon>Eukaryota</taxon>
        <taxon>Fungi</taxon>
        <taxon>Fungi incertae sedis</taxon>
        <taxon>Zoopagomycota</taxon>
        <taxon>Kickxellomycotina</taxon>
        <taxon>Kickxellomycetes</taxon>
        <taxon>Kickxellales</taxon>
        <taxon>Kickxellaceae</taxon>
        <taxon>Coemansia</taxon>
    </lineage>
</organism>
<dbReference type="Pfam" id="PF01641">
    <property type="entry name" value="SelR"/>
    <property type="match status" value="1"/>
</dbReference>
<dbReference type="PROSITE" id="PS51790">
    <property type="entry name" value="MSRB"/>
    <property type="match status" value="1"/>
</dbReference>
<dbReference type="InterPro" id="IPR028427">
    <property type="entry name" value="Met_Sox_Rdtase_MsrB"/>
</dbReference>
<gene>
    <name evidence="7" type="ORF">COEREDRAFT_39844</name>
</gene>
<evidence type="ECO:0000256" key="2">
    <source>
        <dbReference type="ARBA" id="ARBA00022723"/>
    </source>
</evidence>
<comment type="similarity">
    <text evidence="1 5">Belongs to the MsrB Met sulfoxide reductase family.</text>
</comment>
<evidence type="ECO:0000313" key="7">
    <source>
        <dbReference type="EMBL" id="PIA18210.1"/>
    </source>
</evidence>
<protein>
    <recommendedName>
        <fullName evidence="5">Peptide-methionine (R)-S-oxide reductase</fullName>
        <ecNumber evidence="5">1.8.4.12</ecNumber>
    </recommendedName>
</protein>
<proteinExistence type="inferred from homology"/>
<dbReference type="SUPFAM" id="SSF51316">
    <property type="entry name" value="Mss4-like"/>
    <property type="match status" value="1"/>
</dbReference>
<evidence type="ECO:0000256" key="1">
    <source>
        <dbReference type="ARBA" id="ARBA00007174"/>
    </source>
</evidence>